<reference evidence="1 2" key="1">
    <citation type="submission" date="2020-01" db="EMBL/GenBank/DDBJ databases">
        <title>Sphingomonas sp. C33 whole genome sequece.</title>
        <authorList>
            <person name="Park C."/>
        </authorList>
    </citation>
    <scope>NUCLEOTIDE SEQUENCE [LARGE SCALE GENOMIC DNA]</scope>
    <source>
        <strain evidence="1 2">C33</strain>
    </source>
</reference>
<dbReference type="KEGG" id="schy:GVO57_08110"/>
<dbReference type="EMBL" id="CP047895">
    <property type="protein sequence ID" value="QHL90797.1"/>
    <property type="molecule type" value="Genomic_DNA"/>
</dbReference>
<protein>
    <submittedName>
        <fullName evidence="1">Uncharacterized protein</fullName>
    </submittedName>
</protein>
<organism evidence="1 2">
    <name type="scientific">Sphingomonas changnyeongensis</name>
    <dbReference type="NCBI Taxonomy" id="2698679"/>
    <lineage>
        <taxon>Bacteria</taxon>
        <taxon>Pseudomonadati</taxon>
        <taxon>Pseudomonadota</taxon>
        <taxon>Alphaproteobacteria</taxon>
        <taxon>Sphingomonadales</taxon>
        <taxon>Sphingomonadaceae</taxon>
        <taxon>Sphingomonas</taxon>
    </lineage>
</organism>
<keyword evidence="2" id="KW-1185">Reference proteome</keyword>
<sequence length="253" mass="27844">MSDGLSGLTKISKQDALNRLTFGVPTLSIDYSGRRQVFTESDTDAAIYERVYSLIKSRIECARELNFLSTGMRNKDGGETNSGCTIVTNIVQRLDEAGNKSVYGIVDWDGTATSVGRVRVIAEGSHNGIENLLLDPLLICLLLVKERRAPEELQDIARFAGVDTLANVELQRMVDAIQHKVVTTGSGTLAPVSYLDGTTTNVLRDYLVMDDHALEDALRAAFPYLRKWSNRGALVLAVVEEVLTEYRGFCPAR</sequence>
<gene>
    <name evidence="1" type="ORF">GVO57_08110</name>
</gene>
<evidence type="ECO:0000313" key="2">
    <source>
        <dbReference type="Proteomes" id="UP000464468"/>
    </source>
</evidence>
<dbReference type="RefSeq" id="WP_160592724.1">
    <property type="nucleotide sequence ID" value="NZ_CP047895.1"/>
</dbReference>
<accession>A0A7Z2NWH5</accession>
<dbReference type="AlphaFoldDB" id="A0A7Z2NWH5"/>
<dbReference type="Proteomes" id="UP000464468">
    <property type="component" value="Chromosome"/>
</dbReference>
<evidence type="ECO:0000313" key="1">
    <source>
        <dbReference type="EMBL" id="QHL90797.1"/>
    </source>
</evidence>
<proteinExistence type="predicted"/>
<name>A0A7Z2NWH5_9SPHN</name>